<protein>
    <submittedName>
        <fullName evidence="1">Lethal giant larvae like, C-terminal-domain-containing protein</fullName>
    </submittedName>
</protein>
<sequence length="1105" mass="120500">MVRSRTDPVFLDLSAELNDELDWKAGTLRTFDHHLDITAWAYEPLSHLLAIGTSNGIIDLFGGPGVEHRLHVTDRAHIRSLYFASSCFKLLAIDLQNRLHVWDLTTPSAPRLQNIMHFRRTINCLTVSSSHTHAFIALANGEVQTYDLLCSRQSPYTVPNLWAIYEGKVFAGGLQRPNSGRIPIDLVIHPRDLNLLFIAYAGGVILLDLTQQKTIKAYEYFLPPGAPGGFGYHDHSLLTERKPELTALAVHPSGHLLATGYVDGSIAFWAVVDEDKPLLVTTLDGREDINVANAEAMDAALSGHPGGIHDQPEPIFKLAWSGFNNSSDPRGGDTVLSVLGGLGQKEVPAVTTLLLPPFNPPEPPVQAVPGTTLDPTFRHAMRQTVIPKDMHSYSTVGVPQDFLLLPREQPHFSGSWDPVAMLLLSDGDKDTRAIEAYQFPPPLFVPKAEPQKNESAAEANPEGLGGDVADEITSVLESMQVDEDPQSLNVPPALWGGPSSVVGGTLVSLDRDAYQRFVANASTRPLDSINLRAGRAWVEDDDGQMKLMKFQPYRILITHHTDLTVRFRDLNAQLLVSSEAEPFLADFPTLLPELTIDLLSILAAPSIASRVSAELLQEGHIASTYLATQSLECAVVLETGEIAVFRQGEEFPKKTVKDQELIPASHIPVTVGRKFYPSFLFITQRGPATACALSDIGFLAAGFQDGSLFIVDMRGPAIILRRLPEDRESKRRSFLHKNEVDPVMNLTWTVSGTDLDPSPRILLLVVRQSGSTDIYVILRSSDGIWSVNDQTEHAEGPSSPLPEGSFVIDSKSGRSCKADGNGLIATMNPTAELTKGRYLWVTAGTRGARCVVDITGEKLGRVEWPNKGSKVERVSIVHKNASVVLVAHTDKREALVYSLPFLEHLHGLQLTQSSSEPLSIDDTGDYIEWCRHPCGSIKAEKYGTLFNVRRSGPYKVPGVDFTYGRTTAPTQPQPVGIGPPSMLNTFWEYISSTGLTGDQVDTLLAGPDRPLPKPQPPQRPGMPDKSGSDGASASSGLSAQNIANSATSGVNNLYSRLNNALAERGEMLGGLEDSFNNLESGSKNMLAQAKNLAAKQTAKRWFQFS</sequence>
<proteinExistence type="predicted"/>
<reference evidence="1" key="1">
    <citation type="journal article" date="2021" name="Environ. Microbiol.">
        <title>Gene family expansions and transcriptome signatures uncover fungal adaptations to wood decay.</title>
        <authorList>
            <person name="Hage H."/>
            <person name="Miyauchi S."/>
            <person name="Viragh M."/>
            <person name="Drula E."/>
            <person name="Min B."/>
            <person name="Chaduli D."/>
            <person name="Navarro D."/>
            <person name="Favel A."/>
            <person name="Norest M."/>
            <person name="Lesage-Meessen L."/>
            <person name="Balint B."/>
            <person name="Merenyi Z."/>
            <person name="de Eugenio L."/>
            <person name="Morin E."/>
            <person name="Martinez A.T."/>
            <person name="Baldrian P."/>
            <person name="Stursova M."/>
            <person name="Martinez M.J."/>
            <person name="Novotny C."/>
            <person name="Magnuson J.K."/>
            <person name="Spatafora J.W."/>
            <person name="Maurice S."/>
            <person name="Pangilinan J."/>
            <person name="Andreopoulos W."/>
            <person name="LaButti K."/>
            <person name="Hundley H."/>
            <person name="Na H."/>
            <person name="Kuo A."/>
            <person name="Barry K."/>
            <person name="Lipzen A."/>
            <person name="Henrissat B."/>
            <person name="Riley R."/>
            <person name="Ahrendt S."/>
            <person name="Nagy L.G."/>
            <person name="Grigoriev I.V."/>
            <person name="Martin F."/>
            <person name="Rosso M.N."/>
        </authorList>
    </citation>
    <scope>NUCLEOTIDE SEQUENCE</scope>
    <source>
        <strain evidence="1">CBS 384.51</strain>
    </source>
</reference>
<gene>
    <name evidence="1" type="ORF">BDY19DRAFT_882100</name>
</gene>
<accession>A0ACB8UI54</accession>
<comment type="caution">
    <text evidence="1">The sequence shown here is derived from an EMBL/GenBank/DDBJ whole genome shotgun (WGS) entry which is preliminary data.</text>
</comment>
<dbReference type="EMBL" id="MU274901">
    <property type="protein sequence ID" value="KAI0093981.1"/>
    <property type="molecule type" value="Genomic_DNA"/>
</dbReference>
<evidence type="ECO:0000313" key="1">
    <source>
        <dbReference type="EMBL" id="KAI0093981.1"/>
    </source>
</evidence>
<evidence type="ECO:0000313" key="2">
    <source>
        <dbReference type="Proteomes" id="UP001055072"/>
    </source>
</evidence>
<keyword evidence="2" id="KW-1185">Reference proteome</keyword>
<name>A0ACB8UI54_9APHY</name>
<dbReference type="Proteomes" id="UP001055072">
    <property type="component" value="Unassembled WGS sequence"/>
</dbReference>
<organism evidence="1 2">
    <name type="scientific">Irpex rosettiformis</name>
    <dbReference type="NCBI Taxonomy" id="378272"/>
    <lineage>
        <taxon>Eukaryota</taxon>
        <taxon>Fungi</taxon>
        <taxon>Dikarya</taxon>
        <taxon>Basidiomycota</taxon>
        <taxon>Agaricomycotina</taxon>
        <taxon>Agaricomycetes</taxon>
        <taxon>Polyporales</taxon>
        <taxon>Irpicaceae</taxon>
        <taxon>Irpex</taxon>
    </lineage>
</organism>